<dbReference type="Proteomes" id="UP000230638">
    <property type="component" value="Unassembled WGS sequence"/>
</dbReference>
<protein>
    <submittedName>
        <fullName evidence="2">Uncharacterized protein</fullName>
    </submittedName>
</protein>
<evidence type="ECO:0000313" key="3">
    <source>
        <dbReference type="Proteomes" id="UP000230638"/>
    </source>
</evidence>
<accession>A0A2H0CVE2</accession>
<keyword evidence="1" id="KW-1133">Transmembrane helix</keyword>
<feature type="transmembrane region" description="Helical" evidence="1">
    <location>
        <begin position="259"/>
        <end position="292"/>
    </location>
</feature>
<feature type="non-terminal residue" evidence="2">
    <location>
        <position position="297"/>
    </location>
</feature>
<keyword evidence="1" id="KW-0472">Membrane</keyword>
<name>A0A2H0CVE2_9BACT</name>
<proteinExistence type="predicted"/>
<dbReference type="EMBL" id="PCTL01000003">
    <property type="protein sequence ID" value="PIP73882.1"/>
    <property type="molecule type" value="Genomic_DNA"/>
</dbReference>
<sequence>MTACRVLVGMLIFFLVPIVSQAGFGVSPPSIKESSLVAGSHLTKTIYLVQSEPDKPLDMVVLVDSKDISEWISFEKGTAFTIPAGVQQYAFPITIQVPKDADLGVYQAYVRMNTAPKSADADGGSGVSITAGGLVSIDITVGDNVVKVFRIAGLKIRDIRSGQKPTVDVTIANTGNVPAGPRAASFELFNKFGNVRLGYAETEDIEEVPSFSEETVRLKFPIGFRLTPGDYWGYVKVYGETNKVMQELKTVFNVGEPIGFAALIAAVGGIGGSIALGVGAVVLVFALAIFFIRFRKR</sequence>
<comment type="caution">
    <text evidence="2">The sequence shown here is derived from an EMBL/GenBank/DDBJ whole genome shotgun (WGS) entry which is preliminary data.</text>
</comment>
<gene>
    <name evidence="2" type="ORF">COW88_00455</name>
</gene>
<evidence type="ECO:0000313" key="2">
    <source>
        <dbReference type="EMBL" id="PIP73882.1"/>
    </source>
</evidence>
<reference evidence="2 3" key="1">
    <citation type="submission" date="2017-09" db="EMBL/GenBank/DDBJ databases">
        <title>Depth-based differentiation of microbial function through sediment-hosted aquifers and enrichment of novel symbionts in the deep terrestrial subsurface.</title>
        <authorList>
            <person name="Probst A.J."/>
            <person name="Ladd B."/>
            <person name="Jarett J.K."/>
            <person name="Geller-Mcgrath D.E."/>
            <person name="Sieber C.M."/>
            <person name="Emerson J.B."/>
            <person name="Anantharaman K."/>
            <person name="Thomas B.C."/>
            <person name="Malmstrom R."/>
            <person name="Stieglmeier M."/>
            <person name="Klingl A."/>
            <person name="Woyke T."/>
            <person name="Ryan C.M."/>
            <person name="Banfield J.F."/>
        </authorList>
    </citation>
    <scope>NUCLEOTIDE SEQUENCE [LARGE SCALE GENOMIC DNA]</scope>
    <source>
        <strain evidence="2">CG22_combo_CG10-13_8_21_14_all_47_15</strain>
    </source>
</reference>
<organism evidence="2 3">
    <name type="scientific">Candidatus Lloydbacteria bacterium CG22_combo_CG10-13_8_21_14_all_47_15</name>
    <dbReference type="NCBI Taxonomy" id="1974635"/>
    <lineage>
        <taxon>Bacteria</taxon>
        <taxon>Candidatus Lloydiibacteriota</taxon>
    </lineage>
</organism>
<dbReference type="AlphaFoldDB" id="A0A2H0CVE2"/>
<keyword evidence="1" id="KW-0812">Transmembrane</keyword>
<evidence type="ECO:0000256" key="1">
    <source>
        <dbReference type="SAM" id="Phobius"/>
    </source>
</evidence>